<dbReference type="Gene3D" id="1.25.40.10">
    <property type="entry name" value="Tetratricopeptide repeat domain"/>
    <property type="match status" value="1"/>
</dbReference>
<dbReference type="Pfam" id="PF00486">
    <property type="entry name" value="Trans_reg_C"/>
    <property type="match status" value="1"/>
</dbReference>
<dbReference type="SUPFAM" id="SSF46894">
    <property type="entry name" value="C-terminal effector domain of the bipartite response regulators"/>
    <property type="match status" value="1"/>
</dbReference>
<feature type="domain" description="OmpR/PhoB-type" evidence="4">
    <location>
        <begin position="4"/>
        <end position="102"/>
    </location>
</feature>
<evidence type="ECO:0000256" key="3">
    <source>
        <dbReference type="SAM" id="Phobius"/>
    </source>
</evidence>
<keyword evidence="3" id="KW-0472">Membrane</keyword>
<dbReference type="SUPFAM" id="SSF48452">
    <property type="entry name" value="TPR-like"/>
    <property type="match status" value="1"/>
</dbReference>
<organism evidence="5 6">
    <name type="scientific">Pseudoalteromonas rubra</name>
    <dbReference type="NCBI Taxonomy" id="43658"/>
    <lineage>
        <taxon>Bacteria</taxon>
        <taxon>Pseudomonadati</taxon>
        <taxon>Pseudomonadota</taxon>
        <taxon>Gammaproteobacteria</taxon>
        <taxon>Alteromonadales</taxon>
        <taxon>Pseudoalteromonadaceae</taxon>
        <taxon>Pseudoalteromonas</taxon>
    </lineage>
</organism>
<keyword evidence="3" id="KW-0812">Transmembrane</keyword>
<accession>A0A0U3IFT8</accession>
<dbReference type="GO" id="GO:0000160">
    <property type="term" value="P:phosphorelay signal transduction system"/>
    <property type="evidence" value="ECO:0007669"/>
    <property type="project" value="InterPro"/>
</dbReference>
<evidence type="ECO:0000313" key="6">
    <source>
        <dbReference type="Proteomes" id="UP000069015"/>
    </source>
</evidence>
<sequence>MATVNIIPKPDWVLNHQHQQLHSGQRVISLDDKQYALLTLLMTHASQDVTKEQIFNTLWPGRVVSEDAIYVTVNGLRKLLGDSVKQPIYIKTVSGVGYRWVGPKIGEDKPLFSGAMMILVAIFLLGVVLLGSQFRELSAPEPMSPEQAEQFKKARYLLNHDPAAIDQSIALLQQLTLRRTDLTEPQVWLADAYLRQLLDDPQRHARNRNRAKALLQSVLAKSPEHLKANLLMAQLIMLIDFDPHAARRYFRAALPHAEGHHWYGQYLLARGDFQGALEHIEQYRLLEPNGYSSESVAWVYTMSQRHEAALDALLKLQPYSDSNRFYHTCLRTVYEQLGEHDNAFAQMKWVMQDAGYSPQLISQVESVFGGEGLPGVYRWLLTEDPLRAEIGHYTPPISLARYAVMAGEPDIAVTYLNQAFEARQHAVLWAAVDPVFTPLHEYPPYQQFVQRLGIMAH</sequence>
<proteinExistence type="predicted"/>
<protein>
    <recommendedName>
        <fullName evidence="4">OmpR/PhoB-type domain-containing protein</fullName>
    </recommendedName>
</protein>
<reference evidence="5 6" key="1">
    <citation type="submission" date="2015-12" db="EMBL/GenBank/DDBJ databases">
        <title>Complete genome sequence of Pseudoalteromonas rubra SCSIO 6842, harboring a conjugative plasmid.</title>
        <authorList>
            <person name="Li B."/>
            <person name="Wang X."/>
        </authorList>
    </citation>
    <scope>NUCLEOTIDE SEQUENCE [LARGE SCALE GENOMIC DNA]</scope>
    <source>
        <strain evidence="5 6">SCSIO 6842</strain>
    </source>
</reference>
<gene>
    <name evidence="5" type="ORF">AT705_23590</name>
</gene>
<evidence type="ECO:0000313" key="5">
    <source>
        <dbReference type="EMBL" id="ALU45911.1"/>
    </source>
</evidence>
<dbReference type="RefSeq" id="WP_058798758.1">
    <property type="nucleotide sequence ID" value="NZ_CP013612.1"/>
</dbReference>
<dbReference type="InterPro" id="IPR001867">
    <property type="entry name" value="OmpR/PhoB-type_DNA-bd"/>
</dbReference>
<evidence type="ECO:0000256" key="1">
    <source>
        <dbReference type="ARBA" id="ARBA00023125"/>
    </source>
</evidence>
<dbReference type="SMART" id="SM00862">
    <property type="entry name" value="Trans_reg_C"/>
    <property type="match status" value="1"/>
</dbReference>
<feature type="transmembrane region" description="Helical" evidence="3">
    <location>
        <begin position="111"/>
        <end position="134"/>
    </location>
</feature>
<feature type="DNA-binding region" description="OmpR/PhoB-type" evidence="2">
    <location>
        <begin position="4"/>
        <end position="102"/>
    </location>
</feature>
<dbReference type="KEGG" id="prr:AT705_23590"/>
<dbReference type="InterPro" id="IPR036388">
    <property type="entry name" value="WH-like_DNA-bd_sf"/>
</dbReference>
<name>A0A0U3IFT8_9GAMM</name>
<dbReference type="GO" id="GO:0006355">
    <property type="term" value="P:regulation of DNA-templated transcription"/>
    <property type="evidence" value="ECO:0007669"/>
    <property type="project" value="InterPro"/>
</dbReference>
<evidence type="ECO:0000259" key="4">
    <source>
        <dbReference type="PROSITE" id="PS51755"/>
    </source>
</evidence>
<dbReference type="CDD" id="cd00383">
    <property type="entry name" value="trans_reg_C"/>
    <property type="match status" value="1"/>
</dbReference>
<dbReference type="InterPro" id="IPR016032">
    <property type="entry name" value="Sig_transdc_resp-reg_C-effctor"/>
</dbReference>
<dbReference type="Proteomes" id="UP000069015">
    <property type="component" value="Chromosome 2"/>
</dbReference>
<dbReference type="GO" id="GO:0003677">
    <property type="term" value="F:DNA binding"/>
    <property type="evidence" value="ECO:0007669"/>
    <property type="project" value="UniProtKB-UniRule"/>
</dbReference>
<dbReference type="AlphaFoldDB" id="A0A0U3IFT8"/>
<dbReference type="EMBL" id="CP013612">
    <property type="protein sequence ID" value="ALU45911.1"/>
    <property type="molecule type" value="Genomic_DNA"/>
</dbReference>
<evidence type="ECO:0000256" key="2">
    <source>
        <dbReference type="PROSITE-ProRule" id="PRU01091"/>
    </source>
</evidence>
<dbReference type="InterPro" id="IPR011990">
    <property type="entry name" value="TPR-like_helical_dom_sf"/>
</dbReference>
<dbReference type="Gene3D" id="1.10.10.10">
    <property type="entry name" value="Winged helix-like DNA-binding domain superfamily/Winged helix DNA-binding domain"/>
    <property type="match status" value="1"/>
</dbReference>
<dbReference type="PROSITE" id="PS51755">
    <property type="entry name" value="OMPR_PHOB"/>
    <property type="match status" value="1"/>
</dbReference>
<keyword evidence="3" id="KW-1133">Transmembrane helix</keyword>
<keyword evidence="1 2" id="KW-0238">DNA-binding</keyword>